<evidence type="ECO:0000313" key="6">
    <source>
        <dbReference type="Proteomes" id="UP000325780"/>
    </source>
</evidence>
<dbReference type="GO" id="GO:0016740">
    <property type="term" value="F:transferase activity"/>
    <property type="evidence" value="ECO:0007669"/>
    <property type="project" value="UniProtKB-KW"/>
</dbReference>
<evidence type="ECO:0000313" key="5">
    <source>
        <dbReference type="EMBL" id="KAE8148019.1"/>
    </source>
</evidence>
<feature type="transmembrane region" description="Helical" evidence="3">
    <location>
        <begin position="198"/>
        <end position="215"/>
    </location>
</feature>
<keyword evidence="2" id="KW-0808">Transferase</keyword>
<organism evidence="5 6">
    <name type="scientific">Aspergillus avenaceus</name>
    <dbReference type="NCBI Taxonomy" id="36643"/>
    <lineage>
        <taxon>Eukaryota</taxon>
        <taxon>Fungi</taxon>
        <taxon>Dikarya</taxon>
        <taxon>Ascomycota</taxon>
        <taxon>Pezizomycotina</taxon>
        <taxon>Eurotiomycetes</taxon>
        <taxon>Eurotiomycetidae</taxon>
        <taxon>Eurotiales</taxon>
        <taxon>Aspergillaceae</taxon>
        <taxon>Aspergillus</taxon>
        <taxon>Aspergillus subgen. Circumdati</taxon>
    </lineage>
</organism>
<evidence type="ECO:0000259" key="4">
    <source>
        <dbReference type="SMART" id="SM00672"/>
    </source>
</evidence>
<dbReference type="PANTHER" id="PTHR12203:SF35">
    <property type="entry name" value="PROTEIN O-GLUCOSYLTRANSFERASE 1"/>
    <property type="match status" value="1"/>
</dbReference>
<dbReference type="AlphaFoldDB" id="A0A5N6TPE9"/>
<feature type="transmembrane region" description="Helical" evidence="3">
    <location>
        <begin position="365"/>
        <end position="385"/>
    </location>
</feature>
<feature type="transmembrane region" description="Helical" evidence="3">
    <location>
        <begin position="273"/>
        <end position="292"/>
    </location>
</feature>
<feature type="transmembrane region" description="Helical" evidence="3">
    <location>
        <begin position="41"/>
        <end position="59"/>
    </location>
</feature>
<evidence type="ECO:0000256" key="1">
    <source>
        <dbReference type="ARBA" id="ARBA00010118"/>
    </source>
</evidence>
<dbReference type="SMART" id="SM00672">
    <property type="entry name" value="CAP10"/>
    <property type="match status" value="1"/>
</dbReference>
<keyword evidence="3" id="KW-1133">Transmembrane helix</keyword>
<reference evidence="5 6" key="1">
    <citation type="submission" date="2019-04" db="EMBL/GenBank/DDBJ databases">
        <title>Friends and foes A comparative genomics study of 23 Aspergillus species from section Flavi.</title>
        <authorList>
            <consortium name="DOE Joint Genome Institute"/>
            <person name="Kjaerbolling I."/>
            <person name="Vesth T."/>
            <person name="Frisvad J.C."/>
            <person name="Nybo J.L."/>
            <person name="Theobald S."/>
            <person name="Kildgaard S."/>
            <person name="Isbrandt T."/>
            <person name="Kuo A."/>
            <person name="Sato A."/>
            <person name="Lyhne E.K."/>
            <person name="Kogle M.E."/>
            <person name="Wiebenga A."/>
            <person name="Kun R.S."/>
            <person name="Lubbers R.J."/>
            <person name="Makela M.R."/>
            <person name="Barry K."/>
            <person name="Chovatia M."/>
            <person name="Clum A."/>
            <person name="Daum C."/>
            <person name="Haridas S."/>
            <person name="He G."/>
            <person name="LaButti K."/>
            <person name="Lipzen A."/>
            <person name="Mondo S."/>
            <person name="Riley R."/>
            <person name="Salamov A."/>
            <person name="Simmons B.A."/>
            <person name="Magnuson J.K."/>
            <person name="Henrissat B."/>
            <person name="Mortensen U.H."/>
            <person name="Larsen T.O."/>
            <person name="Devries R.P."/>
            <person name="Grigoriev I.V."/>
            <person name="Machida M."/>
            <person name="Baker S.E."/>
            <person name="Andersen M.R."/>
        </authorList>
    </citation>
    <scope>NUCLEOTIDE SEQUENCE [LARGE SCALE GENOMIC DNA]</scope>
    <source>
        <strain evidence="5 6">IBT 18842</strain>
    </source>
</reference>
<dbReference type="OrthoDB" id="541052at2759"/>
<dbReference type="InterPro" id="IPR006598">
    <property type="entry name" value="CAP10"/>
</dbReference>
<sequence>MSFLSAETGLKASVGAFLMSCTFITTSYTTTFAFDHPLESAALACLFAGVALLITNRLVSLTPATFSPAPKYTAIPLTGLDRPSFEDSPATTSPSSGFLSPKLLSSGRWLTVGLLSGIGCIRLALYRQITINIECAPAGYTCAIPFLVSLYDFWRNQRGRSVQRWTSPEGPTNVYIRKIISLSSRICFYVCQSRFKNVLSAAFLLFGGLLAITFQEGSHSTYICPITSGLHPRLQAYRFLGVLLDSLILISATEIYKEGSSSRDGRKKNALATWAYSLFGITTVLIITVLIQKKVSDGDDGSLLESHFMRSSAGQGLLVTFAIVSASQMIPYYDAIGISILASSVSISFTITSTLLSGQEPFPPIFASYALPALFCTFLGVMLFLFGRTASDEEQPFLYGVNLIMRFLFTILLGIGVILAAHQPSTANVHPIDLLIYEGRQYHDSWKASAQGSRNLAEAVHQYRVKYNQHPPPGFDKWYEYATSRSSVVIDEFDQIYDNLLSFRAIPPEKIREMTHLLATNPFNDIGAISIRNGTARVQEGIKPTHAWMVTSAAKIIENFAEHLPDMDLAFNLNDEPRVSVPWEKTSVLKNQARSQELPPGDSITNGWSPDRDEGWAPIEPADQTTETMFTESSFVNIFDRYVSTLCPPTSRARSQRYWDKHSICTKCIRPHSMGQFPSNWTVATDICHQPDLAFLHGFFLSPASFKVTQELVPVFSQSAIAGFSDIIFPSPWNYVDKIKYEPTDEHPDQDYTEKENTLFWIGATSEGLSRDGQWQGMPRQRLTHLGNNNTYNKVSVLLPSEDPQTFSYQILDGLAPAEKLGLKTSVHVTDPIVRCRKDCEDQKQELGTGDRVDFQDHWKYRYLFDADGAGFSGRFLPFMQSRSLPFKTGLFRQWFDSRISAWLHFVPIDVRLHGLWSTLAYFAGVDVPNGIDENNQPKPLMEPHDVQGHWIAEEGRKWAEQALRKEDMEIYFFRLLLEWGRLTDDQRDILGYTP</sequence>
<dbReference type="EMBL" id="ML742179">
    <property type="protein sequence ID" value="KAE8148019.1"/>
    <property type="molecule type" value="Genomic_DNA"/>
</dbReference>
<keyword evidence="3" id="KW-0812">Transmembrane</keyword>
<feature type="transmembrane region" description="Helical" evidence="3">
    <location>
        <begin position="12"/>
        <end position="34"/>
    </location>
</feature>
<evidence type="ECO:0000256" key="2">
    <source>
        <dbReference type="ARBA" id="ARBA00022679"/>
    </source>
</evidence>
<dbReference type="PANTHER" id="PTHR12203">
    <property type="entry name" value="KDEL LYS-ASP-GLU-LEU CONTAINING - RELATED"/>
    <property type="match status" value="1"/>
</dbReference>
<dbReference type="Pfam" id="PF05686">
    <property type="entry name" value="Glyco_transf_90"/>
    <property type="match status" value="1"/>
</dbReference>
<feature type="domain" description="Glycosyl transferase CAP10" evidence="4">
    <location>
        <begin position="689"/>
        <end position="987"/>
    </location>
</feature>
<name>A0A5N6TPE9_ASPAV</name>
<gene>
    <name evidence="5" type="ORF">BDV25DRAFT_23602</name>
</gene>
<feature type="transmembrane region" description="Helical" evidence="3">
    <location>
        <begin position="340"/>
        <end position="359"/>
    </location>
</feature>
<comment type="similarity">
    <text evidence="1">Belongs to the glycosyltransferase 90 family.</text>
</comment>
<proteinExistence type="inferred from homology"/>
<accession>A0A5N6TPE9</accession>
<feature type="transmembrane region" description="Helical" evidence="3">
    <location>
        <begin position="235"/>
        <end position="252"/>
    </location>
</feature>
<keyword evidence="6" id="KW-1185">Reference proteome</keyword>
<protein>
    <recommendedName>
        <fullName evidence="4">Glycosyl transferase CAP10 domain-containing protein</fullName>
    </recommendedName>
</protein>
<feature type="transmembrane region" description="Helical" evidence="3">
    <location>
        <begin position="397"/>
        <end position="421"/>
    </location>
</feature>
<evidence type="ECO:0000256" key="3">
    <source>
        <dbReference type="SAM" id="Phobius"/>
    </source>
</evidence>
<dbReference type="InterPro" id="IPR051091">
    <property type="entry name" value="O-Glucosyltr/Glycosyltrsf_90"/>
</dbReference>
<feature type="transmembrane region" description="Helical" evidence="3">
    <location>
        <begin position="312"/>
        <end position="333"/>
    </location>
</feature>
<dbReference type="Proteomes" id="UP000325780">
    <property type="component" value="Unassembled WGS sequence"/>
</dbReference>
<keyword evidence="3" id="KW-0472">Membrane</keyword>